<protein>
    <submittedName>
        <fullName evidence="2">Uncharacterized protein</fullName>
    </submittedName>
</protein>
<organism evidence="2 3">
    <name type="scientific">Cudoniella acicularis</name>
    <dbReference type="NCBI Taxonomy" id="354080"/>
    <lineage>
        <taxon>Eukaryota</taxon>
        <taxon>Fungi</taxon>
        <taxon>Dikarya</taxon>
        <taxon>Ascomycota</taxon>
        <taxon>Pezizomycotina</taxon>
        <taxon>Leotiomycetes</taxon>
        <taxon>Helotiales</taxon>
        <taxon>Tricladiaceae</taxon>
        <taxon>Cudoniella</taxon>
    </lineage>
</organism>
<sequence>MQLFISSKQHHTFSTTSFLSTLLLLAALFHTSVFAAPLVTRTKKYTAADAKNSATILEWLEAAKPVASDHVIFYISGPKSDGNAMAANFVKANKDYGYDSSIFSKESGFAAAFGGLDLPTMFENRKKINYAAESSAMSEAIAMYADKETRLFNYAGNGMCPLNYTKQEENCTDGLSRAL</sequence>
<dbReference type="AlphaFoldDB" id="A0A8H4RKA0"/>
<feature type="chain" id="PRO_5034211759" evidence="1">
    <location>
        <begin position="36"/>
        <end position="179"/>
    </location>
</feature>
<keyword evidence="3" id="KW-1185">Reference proteome</keyword>
<accession>A0A8H4RKA0</accession>
<dbReference type="Proteomes" id="UP000566819">
    <property type="component" value="Unassembled WGS sequence"/>
</dbReference>
<evidence type="ECO:0000256" key="1">
    <source>
        <dbReference type="SAM" id="SignalP"/>
    </source>
</evidence>
<name>A0A8H4RKA0_9HELO</name>
<gene>
    <name evidence="2" type="ORF">G7Y89_g6552</name>
</gene>
<evidence type="ECO:0000313" key="3">
    <source>
        <dbReference type="Proteomes" id="UP000566819"/>
    </source>
</evidence>
<keyword evidence="1" id="KW-0732">Signal</keyword>
<reference evidence="2 3" key="1">
    <citation type="submission" date="2020-03" db="EMBL/GenBank/DDBJ databases">
        <title>Draft Genome Sequence of Cudoniella acicularis.</title>
        <authorList>
            <person name="Buettner E."/>
            <person name="Kellner H."/>
        </authorList>
    </citation>
    <scope>NUCLEOTIDE SEQUENCE [LARGE SCALE GENOMIC DNA]</scope>
    <source>
        <strain evidence="2 3">DSM 108380</strain>
    </source>
</reference>
<feature type="signal peptide" evidence="1">
    <location>
        <begin position="1"/>
        <end position="35"/>
    </location>
</feature>
<evidence type="ECO:0000313" key="2">
    <source>
        <dbReference type="EMBL" id="KAF4631580.1"/>
    </source>
</evidence>
<comment type="caution">
    <text evidence="2">The sequence shown here is derived from an EMBL/GenBank/DDBJ whole genome shotgun (WGS) entry which is preliminary data.</text>
</comment>
<dbReference type="EMBL" id="JAAMPI010000430">
    <property type="protein sequence ID" value="KAF4631580.1"/>
    <property type="molecule type" value="Genomic_DNA"/>
</dbReference>
<proteinExistence type="predicted"/>